<protein>
    <recommendedName>
        <fullName evidence="2">Apple domain-containing protein</fullName>
    </recommendedName>
</protein>
<evidence type="ECO:0000256" key="1">
    <source>
        <dbReference type="SAM" id="SignalP"/>
    </source>
</evidence>
<evidence type="ECO:0000259" key="2">
    <source>
        <dbReference type="PROSITE" id="PS50948"/>
    </source>
</evidence>
<evidence type="ECO:0000313" key="3">
    <source>
        <dbReference type="EMBL" id="RID54817.1"/>
    </source>
</evidence>
<feature type="signal peptide" evidence="1">
    <location>
        <begin position="1"/>
        <end position="22"/>
    </location>
</feature>
<organism evidence="3 4">
    <name type="scientific">Brassica campestris</name>
    <name type="common">Field mustard</name>
    <dbReference type="NCBI Taxonomy" id="3711"/>
    <lineage>
        <taxon>Eukaryota</taxon>
        <taxon>Viridiplantae</taxon>
        <taxon>Streptophyta</taxon>
        <taxon>Embryophyta</taxon>
        <taxon>Tracheophyta</taxon>
        <taxon>Spermatophyta</taxon>
        <taxon>Magnoliopsida</taxon>
        <taxon>eudicotyledons</taxon>
        <taxon>Gunneridae</taxon>
        <taxon>Pentapetalae</taxon>
        <taxon>rosids</taxon>
        <taxon>malvids</taxon>
        <taxon>Brassicales</taxon>
        <taxon>Brassicaceae</taxon>
        <taxon>Brassiceae</taxon>
        <taxon>Brassica</taxon>
    </lineage>
</organism>
<reference evidence="3 4" key="1">
    <citation type="submission" date="2018-06" db="EMBL/GenBank/DDBJ databases">
        <title>WGS assembly of Brassica rapa FPsc.</title>
        <authorList>
            <person name="Bowman J."/>
            <person name="Kohchi T."/>
            <person name="Yamato K."/>
            <person name="Jenkins J."/>
            <person name="Shu S."/>
            <person name="Ishizaki K."/>
            <person name="Yamaoka S."/>
            <person name="Nishihama R."/>
            <person name="Nakamura Y."/>
            <person name="Berger F."/>
            <person name="Adam C."/>
            <person name="Aki S."/>
            <person name="Althoff F."/>
            <person name="Araki T."/>
            <person name="Arteaga-Vazquez M."/>
            <person name="Balasubrmanian S."/>
            <person name="Bauer D."/>
            <person name="Boehm C."/>
            <person name="Briginshaw L."/>
            <person name="Caballero-Perez J."/>
            <person name="Catarino B."/>
            <person name="Chen F."/>
            <person name="Chiyoda S."/>
            <person name="Chovatia M."/>
            <person name="Davies K."/>
            <person name="Delmans M."/>
            <person name="Demura T."/>
            <person name="Dierschke T."/>
            <person name="Dolan L."/>
            <person name="Dorantes-Acosta A."/>
            <person name="Eklund D."/>
            <person name="Florent S."/>
            <person name="Flores-Sandoval E."/>
            <person name="Fujiyama A."/>
            <person name="Fukuzawa H."/>
            <person name="Galik B."/>
            <person name="Grimanelli D."/>
            <person name="Grimwood J."/>
            <person name="Grossniklaus U."/>
            <person name="Hamada T."/>
            <person name="Haseloff J."/>
            <person name="Hetherington A."/>
            <person name="Higo A."/>
            <person name="Hirakawa Y."/>
            <person name="Hundley H."/>
            <person name="Ikeda Y."/>
            <person name="Inoue K."/>
            <person name="Inoue S."/>
            <person name="Ishida S."/>
            <person name="Jia Q."/>
            <person name="Kakita M."/>
            <person name="Kanazawa T."/>
            <person name="Kawai Y."/>
            <person name="Kawashima T."/>
            <person name="Kennedy M."/>
            <person name="Kinose K."/>
            <person name="Kinoshita T."/>
            <person name="Kohara Y."/>
            <person name="Koide E."/>
            <person name="Komatsu K."/>
            <person name="Kopischke S."/>
            <person name="Kubo M."/>
            <person name="Kyozuka J."/>
            <person name="Lagercrantz U."/>
            <person name="Lin S."/>
            <person name="Lindquist E."/>
            <person name="Lipzen A."/>
            <person name="Lu C."/>
            <person name="Luna E."/>
            <person name="Martienssen R."/>
            <person name="Minamino N."/>
            <person name="Mizutani M."/>
            <person name="Mizutani M."/>
            <person name="Mochizuki N."/>
            <person name="Monte I."/>
            <person name="Mosher R."/>
            <person name="Nagasaki H."/>
            <person name="Nakagami H."/>
            <person name="Naramoto S."/>
            <person name="Nishitani K."/>
            <person name="Ohtani M."/>
            <person name="Okamoto T."/>
            <person name="Okumura M."/>
            <person name="Phillips J."/>
            <person name="Pollak B."/>
            <person name="Reinders A."/>
            <person name="Roevekamp M."/>
            <person name="Sano R."/>
            <person name="Sawa S."/>
            <person name="Schmid M."/>
            <person name="Shirakawa M."/>
            <person name="Solano R."/>
            <person name="Spunde A."/>
            <person name="Suetsugu N."/>
            <person name="Sugano S."/>
            <person name="Sugiyama A."/>
            <person name="Sun R."/>
            <person name="Suzuki Y."/>
            <person name="Takenaka M."/>
            <person name="Takezawa D."/>
            <person name="Tomogane H."/>
            <person name="Tsuzuki M."/>
            <person name="Ueda T."/>
            <person name="Umeda M."/>
            <person name="Ward J."/>
            <person name="Watanabe Y."/>
            <person name="Yazaki K."/>
            <person name="Yokoyama R."/>
            <person name="Yoshitake Y."/>
            <person name="Yotsui I."/>
            <person name="Zachgo S."/>
            <person name="Schmutz J."/>
        </authorList>
    </citation>
    <scope>NUCLEOTIDE SEQUENCE [LARGE SCALE GENOMIC DNA]</scope>
    <source>
        <strain evidence="4">cv. B-3</strain>
    </source>
</reference>
<keyword evidence="1" id="KW-0732">Signal</keyword>
<sequence length="139" mass="15300">MKFSITSALCITLSIFLIGAQAKVPVDEQFRVCNACPSDKGLLGWDETCKTPSLASCDPKTFHYFKIEGADSFMTKYNGGSSATEKACGDKCTRDCKCLGFFYNRKSSRCWLGYELKTLTRTGDSSLVAYVKAPNANKK</sequence>
<gene>
    <name evidence="3" type="ORF">BRARA_G02108</name>
</gene>
<accession>A0A397YN43</accession>
<feature type="domain" description="Apple" evidence="2">
    <location>
        <begin position="57"/>
        <end position="134"/>
    </location>
</feature>
<dbReference type="Gene3D" id="3.50.4.10">
    <property type="entry name" value="Hepatocyte Growth Factor"/>
    <property type="match status" value="1"/>
</dbReference>
<dbReference type="InterPro" id="IPR003609">
    <property type="entry name" value="Pan_app"/>
</dbReference>
<dbReference type="EMBL" id="CM010634">
    <property type="protein sequence ID" value="RID54817.1"/>
    <property type="molecule type" value="Genomic_DNA"/>
</dbReference>
<name>A0A397YN43_BRACM</name>
<dbReference type="AlphaFoldDB" id="A0A397YN43"/>
<feature type="chain" id="PRO_5017355016" description="Apple domain-containing protein" evidence="1">
    <location>
        <begin position="23"/>
        <end position="139"/>
    </location>
</feature>
<evidence type="ECO:0000313" key="4">
    <source>
        <dbReference type="Proteomes" id="UP000264353"/>
    </source>
</evidence>
<proteinExistence type="predicted"/>
<dbReference type="Proteomes" id="UP000264353">
    <property type="component" value="Chromosome A7"/>
</dbReference>
<dbReference type="PROSITE" id="PS50948">
    <property type="entry name" value="PAN"/>
    <property type="match status" value="1"/>
</dbReference>